<dbReference type="InterPro" id="IPR003807">
    <property type="entry name" value="DUF202"/>
</dbReference>
<feature type="transmembrane region" description="Helical" evidence="5">
    <location>
        <begin position="23"/>
        <end position="44"/>
    </location>
</feature>
<dbReference type="OrthoDB" id="582337at2"/>
<gene>
    <name evidence="7" type="ORF">FE782_10210</name>
</gene>
<dbReference type="AlphaFoldDB" id="A0A5R9GB77"/>
<dbReference type="RefSeq" id="WP_138193995.1">
    <property type="nucleotide sequence ID" value="NZ_VCIW01000005.1"/>
</dbReference>
<dbReference type="EMBL" id="VCIW01000005">
    <property type="protein sequence ID" value="TLS52339.1"/>
    <property type="molecule type" value="Genomic_DNA"/>
</dbReference>
<sequence>MATQRKSIDSQYIQQHLANERTFLAWVRTAVALAGVGFLAAGVVFRSDEYESLGHLFAVVTGVGSVVLGGLIIGCATREYFINRRTINDCSFRAPSLSIWVAFASLGIIDVLLMILVVLLLIG</sequence>
<evidence type="ECO:0000256" key="5">
    <source>
        <dbReference type="SAM" id="Phobius"/>
    </source>
</evidence>
<evidence type="ECO:0000256" key="1">
    <source>
        <dbReference type="ARBA" id="ARBA00004127"/>
    </source>
</evidence>
<evidence type="ECO:0000256" key="3">
    <source>
        <dbReference type="ARBA" id="ARBA00022989"/>
    </source>
</evidence>
<keyword evidence="2 5" id="KW-0812">Transmembrane</keyword>
<name>A0A5R9GB77_9BACL</name>
<comment type="caution">
    <text evidence="7">The sequence shown here is derived from an EMBL/GenBank/DDBJ whole genome shotgun (WGS) entry which is preliminary data.</text>
</comment>
<evidence type="ECO:0000256" key="4">
    <source>
        <dbReference type="ARBA" id="ARBA00023136"/>
    </source>
</evidence>
<dbReference type="Pfam" id="PF02656">
    <property type="entry name" value="DUF202"/>
    <property type="match status" value="1"/>
</dbReference>
<keyword evidence="3 5" id="KW-1133">Transmembrane helix</keyword>
<dbReference type="Proteomes" id="UP000309676">
    <property type="component" value="Unassembled WGS sequence"/>
</dbReference>
<keyword evidence="4 5" id="KW-0472">Membrane</keyword>
<comment type="subcellular location">
    <subcellularLocation>
        <location evidence="1">Endomembrane system</location>
        <topology evidence="1">Multi-pass membrane protein</topology>
    </subcellularLocation>
</comment>
<reference evidence="7 8" key="1">
    <citation type="submission" date="2019-05" db="EMBL/GenBank/DDBJ databases">
        <authorList>
            <person name="Narsing Rao M.P."/>
            <person name="Li W.J."/>
        </authorList>
    </citation>
    <scope>NUCLEOTIDE SEQUENCE [LARGE SCALE GENOMIC DNA]</scope>
    <source>
        <strain evidence="7 8">SYSU_K30003</strain>
    </source>
</reference>
<organism evidence="7 8">
    <name type="scientific">Paenibacillus antri</name>
    <dbReference type="NCBI Taxonomy" id="2582848"/>
    <lineage>
        <taxon>Bacteria</taxon>
        <taxon>Bacillati</taxon>
        <taxon>Bacillota</taxon>
        <taxon>Bacilli</taxon>
        <taxon>Bacillales</taxon>
        <taxon>Paenibacillaceae</taxon>
        <taxon>Paenibacillus</taxon>
    </lineage>
</organism>
<proteinExistence type="predicted"/>
<feature type="transmembrane region" description="Helical" evidence="5">
    <location>
        <begin position="97"/>
        <end position="122"/>
    </location>
</feature>
<evidence type="ECO:0000259" key="6">
    <source>
        <dbReference type="Pfam" id="PF02656"/>
    </source>
</evidence>
<dbReference type="GO" id="GO:0012505">
    <property type="term" value="C:endomembrane system"/>
    <property type="evidence" value="ECO:0007669"/>
    <property type="project" value="UniProtKB-SubCell"/>
</dbReference>
<feature type="transmembrane region" description="Helical" evidence="5">
    <location>
        <begin position="56"/>
        <end position="76"/>
    </location>
</feature>
<evidence type="ECO:0000256" key="2">
    <source>
        <dbReference type="ARBA" id="ARBA00022692"/>
    </source>
</evidence>
<evidence type="ECO:0000313" key="7">
    <source>
        <dbReference type="EMBL" id="TLS52339.1"/>
    </source>
</evidence>
<protein>
    <submittedName>
        <fullName evidence="7">DUF202 domain-containing protein</fullName>
    </submittedName>
</protein>
<feature type="domain" description="DUF202" evidence="6">
    <location>
        <begin position="15"/>
        <end position="85"/>
    </location>
</feature>
<accession>A0A5R9GB77</accession>
<evidence type="ECO:0000313" key="8">
    <source>
        <dbReference type="Proteomes" id="UP000309676"/>
    </source>
</evidence>
<keyword evidence="8" id="KW-1185">Reference proteome</keyword>